<organism evidence="1 2">
    <name type="scientific">Pontibacter saemangeumensis</name>
    <dbReference type="NCBI Taxonomy" id="1084525"/>
    <lineage>
        <taxon>Bacteria</taxon>
        <taxon>Pseudomonadati</taxon>
        <taxon>Bacteroidota</taxon>
        <taxon>Cytophagia</taxon>
        <taxon>Cytophagales</taxon>
        <taxon>Hymenobacteraceae</taxon>
        <taxon>Pontibacter</taxon>
    </lineage>
</organism>
<reference evidence="2" key="1">
    <citation type="journal article" date="2019" name="Int. J. Syst. Evol. Microbiol.">
        <title>The Global Catalogue of Microorganisms (GCM) 10K type strain sequencing project: providing services to taxonomists for standard genome sequencing and annotation.</title>
        <authorList>
            <consortium name="The Broad Institute Genomics Platform"/>
            <consortium name="The Broad Institute Genome Sequencing Center for Infectious Disease"/>
            <person name="Wu L."/>
            <person name="Ma J."/>
        </authorList>
    </citation>
    <scope>NUCLEOTIDE SEQUENCE [LARGE SCALE GENOMIC DNA]</scope>
    <source>
        <strain evidence="2">JCM 17926</strain>
    </source>
</reference>
<keyword evidence="2" id="KW-1185">Reference proteome</keyword>
<gene>
    <name evidence="1" type="ORF">GCM10023188_31860</name>
</gene>
<comment type="caution">
    <text evidence="1">The sequence shown here is derived from an EMBL/GenBank/DDBJ whole genome shotgun (WGS) entry which is preliminary data.</text>
</comment>
<sequence length="82" mass="9035">MPQGKIIAVRPSLLEGVSDANDLLECDGDVEVLDGRYEGQILPFKERGKCCKCEHGDEVTIEITEMPTGRLKAKITDCPKCK</sequence>
<dbReference type="Proteomes" id="UP001500552">
    <property type="component" value="Unassembled WGS sequence"/>
</dbReference>
<evidence type="ECO:0000313" key="1">
    <source>
        <dbReference type="EMBL" id="GAA4437546.1"/>
    </source>
</evidence>
<accession>A0ABP8LWN1</accession>
<protein>
    <submittedName>
        <fullName evidence="1">Uncharacterized protein</fullName>
    </submittedName>
</protein>
<dbReference type="RefSeq" id="WP_345160497.1">
    <property type="nucleotide sequence ID" value="NZ_BAABHC010000016.1"/>
</dbReference>
<evidence type="ECO:0000313" key="2">
    <source>
        <dbReference type="Proteomes" id="UP001500552"/>
    </source>
</evidence>
<dbReference type="EMBL" id="BAABHC010000016">
    <property type="protein sequence ID" value="GAA4437546.1"/>
    <property type="molecule type" value="Genomic_DNA"/>
</dbReference>
<proteinExistence type="predicted"/>
<name>A0ABP8LWN1_9BACT</name>